<dbReference type="GeneID" id="108905224"/>
<accession>V5GS76</accession>
<evidence type="ECO:0000256" key="5">
    <source>
        <dbReference type="ARBA" id="ARBA00023157"/>
    </source>
</evidence>
<evidence type="ECO:0000313" key="9">
    <source>
        <dbReference type="EMBL" id="JAB63093.1"/>
    </source>
</evidence>
<evidence type="ECO:0000256" key="6">
    <source>
        <dbReference type="RuleBase" id="RU363034"/>
    </source>
</evidence>
<keyword evidence="4 6" id="KW-0720">Serine protease</keyword>
<dbReference type="InterPro" id="IPR043504">
    <property type="entry name" value="Peptidase_S1_PA_chymotrypsin"/>
</dbReference>
<dbReference type="InterPro" id="IPR009003">
    <property type="entry name" value="Peptidase_S1_PA"/>
</dbReference>
<dbReference type="PROSITE" id="PS00134">
    <property type="entry name" value="TRYPSIN_HIS"/>
    <property type="match status" value="1"/>
</dbReference>
<gene>
    <name evidence="9" type="primary">CTRB2</name>
</gene>
<name>V5GS76_ANOGL</name>
<dbReference type="KEGG" id="agb:108905224"/>
<dbReference type="EMBL" id="GALX01005373">
    <property type="protein sequence ID" value="JAB63093.1"/>
    <property type="molecule type" value="Transcribed_RNA"/>
</dbReference>
<dbReference type="PROSITE" id="PS00135">
    <property type="entry name" value="TRYPSIN_SER"/>
    <property type="match status" value="1"/>
</dbReference>
<dbReference type="AlphaFoldDB" id="V5GS76"/>
<keyword evidence="2 6" id="KW-0645">Protease</keyword>
<dbReference type="PRINTS" id="PR00722">
    <property type="entry name" value="CHYMOTRYPSIN"/>
</dbReference>
<evidence type="ECO:0000256" key="7">
    <source>
        <dbReference type="SAM" id="SignalP"/>
    </source>
</evidence>
<dbReference type="InterPro" id="IPR001314">
    <property type="entry name" value="Peptidase_S1A"/>
</dbReference>
<evidence type="ECO:0000256" key="2">
    <source>
        <dbReference type="ARBA" id="ARBA00022670"/>
    </source>
</evidence>
<evidence type="ECO:0000256" key="3">
    <source>
        <dbReference type="ARBA" id="ARBA00022801"/>
    </source>
</evidence>
<dbReference type="CDD" id="cd00190">
    <property type="entry name" value="Tryp_SPc"/>
    <property type="match status" value="1"/>
</dbReference>
<dbReference type="SUPFAM" id="SSF50494">
    <property type="entry name" value="Trypsin-like serine proteases"/>
    <property type="match status" value="1"/>
</dbReference>
<dbReference type="OrthoDB" id="60866at2759"/>
<dbReference type="PANTHER" id="PTHR24276:SF91">
    <property type="entry name" value="AT26814P-RELATED"/>
    <property type="match status" value="1"/>
</dbReference>
<dbReference type="InterPro" id="IPR001254">
    <property type="entry name" value="Trypsin_dom"/>
</dbReference>
<protein>
    <submittedName>
        <fullName evidence="9">Chymotrypsin BII</fullName>
    </submittedName>
</protein>
<sequence>MIQASGLLIVLFVCSLSIAADWESFKERYVDLSPTIPRIIGGEEATPHEFPFQVALVINGNSFCGGSLISSNYVLTAAHCAIAITTVDVILGAHNVTVAEDSQVYLTGTEVILHENYNLVTFQNDIALIKLSESVTLNDYIQTVPLPSRNDANKTYDDEIVTSIGWGLTKDLDHTPTLRDISPVLRYVEVEVHDLDDCRDYYNRNIYNITYVTSLNICTSGYRNKGTCSGDSGGPLILNGVQIGLVSIGTTLCELCSPSVFTDLGKHLDWIVEHSDVVIQ</sequence>
<comment type="similarity">
    <text evidence="1">Belongs to the peptidase S1 family.</text>
</comment>
<dbReference type="PANTHER" id="PTHR24276">
    <property type="entry name" value="POLYSERASE-RELATED"/>
    <property type="match status" value="1"/>
</dbReference>
<dbReference type="Pfam" id="PF00089">
    <property type="entry name" value="Trypsin"/>
    <property type="match status" value="1"/>
</dbReference>
<dbReference type="InterPro" id="IPR033116">
    <property type="entry name" value="TRYPSIN_SER"/>
</dbReference>
<dbReference type="SMART" id="SM00020">
    <property type="entry name" value="Tryp_SPc"/>
    <property type="match status" value="1"/>
</dbReference>
<reference evidence="9" key="1">
    <citation type="submission" date="2013-07" db="EMBL/GenBank/DDBJ databases">
        <title>Midgut Transcriptome Profiling of Anoplphora glabripennis, a Lignocellulose Degrading, Wood-Boring Cerambycid.</title>
        <authorList>
            <person name="Scully E.D."/>
            <person name="Hoover K."/>
            <person name="Carlson J.E."/>
            <person name="Tien M."/>
            <person name="Geib S.M."/>
        </authorList>
    </citation>
    <scope>NUCLEOTIDE SEQUENCE</scope>
</reference>
<feature type="signal peptide" evidence="7">
    <location>
        <begin position="1"/>
        <end position="19"/>
    </location>
</feature>
<organism evidence="9">
    <name type="scientific">Anoplophora glabripennis</name>
    <name type="common">Asian longhorn beetle</name>
    <name type="synonym">Anoplophora nobilis</name>
    <dbReference type="NCBI Taxonomy" id="217634"/>
    <lineage>
        <taxon>Eukaryota</taxon>
        <taxon>Metazoa</taxon>
        <taxon>Ecdysozoa</taxon>
        <taxon>Arthropoda</taxon>
        <taxon>Hexapoda</taxon>
        <taxon>Insecta</taxon>
        <taxon>Pterygota</taxon>
        <taxon>Neoptera</taxon>
        <taxon>Endopterygota</taxon>
        <taxon>Coleoptera</taxon>
        <taxon>Polyphaga</taxon>
        <taxon>Cucujiformia</taxon>
        <taxon>Chrysomeloidea</taxon>
        <taxon>Cerambycidae</taxon>
        <taxon>Lamiinae</taxon>
        <taxon>Lamiini</taxon>
        <taxon>Anoplophora</taxon>
    </lineage>
</organism>
<keyword evidence="5" id="KW-1015">Disulfide bond</keyword>
<dbReference type="InterPro" id="IPR050430">
    <property type="entry name" value="Peptidase_S1"/>
</dbReference>
<evidence type="ECO:0000256" key="4">
    <source>
        <dbReference type="ARBA" id="ARBA00022825"/>
    </source>
</evidence>
<dbReference type="FunFam" id="2.40.10.10:FF:000166">
    <property type="entry name" value="Trypsin"/>
    <property type="match status" value="1"/>
</dbReference>
<dbReference type="InterPro" id="IPR018114">
    <property type="entry name" value="TRYPSIN_HIS"/>
</dbReference>
<proteinExistence type="inferred from homology"/>
<dbReference type="Gene3D" id="2.40.10.10">
    <property type="entry name" value="Trypsin-like serine proteases"/>
    <property type="match status" value="1"/>
</dbReference>
<dbReference type="PROSITE" id="PS50240">
    <property type="entry name" value="TRYPSIN_DOM"/>
    <property type="match status" value="1"/>
</dbReference>
<dbReference type="GO" id="GO:0006508">
    <property type="term" value="P:proteolysis"/>
    <property type="evidence" value="ECO:0007669"/>
    <property type="project" value="UniProtKB-KW"/>
</dbReference>
<feature type="chain" id="PRO_5004734014" evidence="7">
    <location>
        <begin position="20"/>
        <end position="280"/>
    </location>
</feature>
<feature type="domain" description="Peptidase S1" evidence="8">
    <location>
        <begin position="39"/>
        <end position="276"/>
    </location>
</feature>
<dbReference type="GO" id="GO:0004252">
    <property type="term" value="F:serine-type endopeptidase activity"/>
    <property type="evidence" value="ECO:0007669"/>
    <property type="project" value="InterPro"/>
</dbReference>
<keyword evidence="7" id="KW-0732">Signal</keyword>
<evidence type="ECO:0000259" key="8">
    <source>
        <dbReference type="PROSITE" id="PS50240"/>
    </source>
</evidence>
<keyword evidence="3 6" id="KW-0378">Hydrolase</keyword>
<evidence type="ECO:0000256" key="1">
    <source>
        <dbReference type="ARBA" id="ARBA00007664"/>
    </source>
</evidence>